<feature type="transmembrane region" description="Helical" evidence="8">
    <location>
        <begin position="127"/>
        <end position="148"/>
    </location>
</feature>
<dbReference type="Pfam" id="PF02508">
    <property type="entry name" value="Rnf-Nqr"/>
    <property type="match status" value="1"/>
</dbReference>
<feature type="transmembrane region" description="Helical" evidence="8">
    <location>
        <begin position="168"/>
        <end position="189"/>
    </location>
</feature>
<accession>A0A410P603</accession>
<evidence type="ECO:0000256" key="7">
    <source>
        <dbReference type="ARBA" id="ARBA00023136"/>
    </source>
</evidence>
<dbReference type="GO" id="GO:0012505">
    <property type="term" value="C:endomembrane system"/>
    <property type="evidence" value="ECO:0007669"/>
    <property type="project" value="UniProtKB-SubCell"/>
</dbReference>
<dbReference type="NCBIfam" id="NF009070">
    <property type="entry name" value="PRK12405.1"/>
    <property type="match status" value="1"/>
</dbReference>
<dbReference type="GO" id="GO:0005886">
    <property type="term" value="C:plasma membrane"/>
    <property type="evidence" value="ECO:0007669"/>
    <property type="project" value="UniProtKB-SubCell"/>
</dbReference>
<comment type="similarity">
    <text evidence="8">Belongs to the NqrDE/RnfAE family.</text>
</comment>
<feature type="transmembrane region" description="Helical" evidence="8">
    <location>
        <begin position="97"/>
        <end position="115"/>
    </location>
</feature>
<comment type="subunit">
    <text evidence="8">The complex is composed of six subunits: RnfA, RnfB, RnfC, RnfD, RnfE and RnfG.</text>
</comment>
<feature type="transmembrane region" description="Helical" evidence="8">
    <location>
        <begin position="12"/>
        <end position="32"/>
    </location>
</feature>
<feature type="transmembrane region" description="Helical" evidence="8">
    <location>
        <begin position="71"/>
        <end position="91"/>
    </location>
</feature>
<dbReference type="Proteomes" id="UP000287243">
    <property type="component" value="Chromosome"/>
</dbReference>
<organism evidence="9 10">
    <name type="scientific">Velamenicoccus archaeovorus</name>
    <dbReference type="NCBI Taxonomy" id="1930593"/>
    <lineage>
        <taxon>Bacteria</taxon>
        <taxon>Pseudomonadati</taxon>
        <taxon>Candidatus Omnitrophota</taxon>
        <taxon>Candidatus Velamenicoccus</taxon>
    </lineage>
</organism>
<dbReference type="GO" id="GO:0022900">
    <property type="term" value="P:electron transport chain"/>
    <property type="evidence" value="ECO:0007669"/>
    <property type="project" value="UniProtKB-UniRule"/>
</dbReference>
<name>A0A410P603_VELA1</name>
<evidence type="ECO:0000256" key="6">
    <source>
        <dbReference type="ARBA" id="ARBA00022989"/>
    </source>
</evidence>
<evidence type="ECO:0000256" key="8">
    <source>
        <dbReference type="HAMAP-Rule" id="MF_00478"/>
    </source>
</evidence>
<keyword evidence="4 8" id="KW-1278">Translocase</keyword>
<feature type="transmembrane region" description="Helical" evidence="8">
    <location>
        <begin position="38"/>
        <end position="59"/>
    </location>
</feature>
<evidence type="ECO:0000313" key="9">
    <source>
        <dbReference type="EMBL" id="QAT17583.1"/>
    </source>
</evidence>
<evidence type="ECO:0000256" key="5">
    <source>
        <dbReference type="ARBA" id="ARBA00022982"/>
    </source>
</evidence>
<comment type="function">
    <text evidence="8">Part of a membrane-bound complex that couples electron transfer with translocation of ions across the membrane.</text>
</comment>
<keyword evidence="10" id="KW-1185">Reference proteome</keyword>
<evidence type="ECO:0000256" key="1">
    <source>
        <dbReference type="ARBA" id="ARBA00004127"/>
    </source>
</evidence>
<dbReference type="EMBL" id="CP019384">
    <property type="protein sequence ID" value="QAT17583.1"/>
    <property type="molecule type" value="Genomic_DNA"/>
</dbReference>
<dbReference type="InterPro" id="IPR010968">
    <property type="entry name" value="RnfE"/>
</dbReference>
<keyword evidence="8" id="KW-1003">Cell membrane</keyword>
<proteinExistence type="inferred from homology"/>
<reference evidence="9 10" key="1">
    <citation type="submission" date="2017-01" db="EMBL/GenBank/DDBJ databases">
        <title>First insights into the biology of 'candidatus Vampirococcus archaeovorus'.</title>
        <authorList>
            <person name="Kizina J."/>
            <person name="Jordan S."/>
            <person name="Stueber K."/>
            <person name="Reinhardt R."/>
            <person name="Harder J."/>
        </authorList>
    </citation>
    <scope>NUCLEOTIDE SEQUENCE [LARGE SCALE GENOMIC DNA]</scope>
    <source>
        <strain evidence="9 10">LiM</strain>
    </source>
</reference>
<dbReference type="NCBIfam" id="TIGR01948">
    <property type="entry name" value="rnfE"/>
    <property type="match status" value="1"/>
</dbReference>
<keyword evidence="3 8" id="KW-0812">Transmembrane</keyword>
<gene>
    <name evidence="8" type="primary">rnfE</name>
    <name evidence="9" type="ORF">BU251_07555</name>
</gene>
<protein>
    <recommendedName>
        <fullName evidence="8">Ion-translocating oxidoreductase complex subunit E</fullName>
        <ecNumber evidence="8">7.-.-.-</ecNumber>
    </recommendedName>
    <alternativeName>
        <fullName evidence="8">Rnf electron transport complex subunit E</fullName>
    </alternativeName>
</protein>
<evidence type="ECO:0000313" key="10">
    <source>
        <dbReference type="Proteomes" id="UP000287243"/>
    </source>
</evidence>
<evidence type="ECO:0000256" key="4">
    <source>
        <dbReference type="ARBA" id="ARBA00022967"/>
    </source>
</evidence>
<dbReference type="KEGG" id="vai:BU251_07555"/>
<evidence type="ECO:0000256" key="2">
    <source>
        <dbReference type="ARBA" id="ARBA00022448"/>
    </source>
</evidence>
<comment type="subcellular location">
    <subcellularLocation>
        <location evidence="8">Cell membrane</location>
        <topology evidence="8">Multi-pass membrane protein</topology>
    </subcellularLocation>
    <subcellularLocation>
        <location evidence="1">Endomembrane system</location>
        <topology evidence="1">Multi-pass membrane protein</topology>
    </subcellularLocation>
</comment>
<keyword evidence="6 8" id="KW-1133">Transmembrane helix</keyword>
<dbReference type="RefSeq" id="WP_128700468.1">
    <property type="nucleotide sequence ID" value="NZ_CP019384.1"/>
</dbReference>
<keyword evidence="5 8" id="KW-0249">Electron transport</keyword>
<dbReference type="EC" id="7.-.-.-" evidence="8"/>
<dbReference type="OrthoDB" id="9790976at2"/>
<dbReference type="PANTHER" id="PTHR30586">
    <property type="entry name" value="ELECTRON TRANSPORT COMPLEX PROTEIN RNFE"/>
    <property type="match status" value="1"/>
</dbReference>
<dbReference type="AlphaFoldDB" id="A0A410P603"/>
<dbReference type="PANTHER" id="PTHR30586:SF0">
    <property type="entry name" value="ION-TRANSLOCATING OXIDOREDUCTASE COMPLEX SUBUNIT E"/>
    <property type="match status" value="1"/>
</dbReference>
<sequence length="197" mass="20966">MKRLWHEFIKGIFSENPIFFIVLGLCPTLAVSTSVNNAVGMGLAATFVLVCSNVIISAIRRLVPDKIRIPCYIVVIAAFVVIVEMVMKAYAPALNRALGVYVPLIVVNCIILGRAEAFASKNPVLPSLADGLGMGLGFTLALLIISAIRETLGNGTLAGLSISHRFEPALVLSLAPGALLILGLLMGVIKWARSLRS</sequence>
<keyword evidence="7 8" id="KW-0472">Membrane</keyword>
<dbReference type="PIRSF" id="PIRSF006102">
    <property type="entry name" value="NQR_DE"/>
    <property type="match status" value="1"/>
</dbReference>
<dbReference type="InterPro" id="IPR003667">
    <property type="entry name" value="NqrDE/RnfAE"/>
</dbReference>
<dbReference type="HAMAP" id="MF_00478">
    <property type="entry name" value="RsxE_RnfE"/>
    <property type="match status" value="1"/>
</dbReference>
<keyword evidence="2 8" id="KW-0813">Transport</keyword>
<evidence type="ECO:0000256" key="3">
    <source>
        <dbReference type="ARBA" id="ARBA00022692"/>
    </source>
</evidence>